<evidence type="ECO:0000256" key="1">
    <source>
        <dbReference type="SAM" id="SignalP"/>
    </source>
</evidence>
<organism evidence="2 3">
    <name type="scientific">Marinagarivorans cellulosilyticus</name>
    <dbReference type="NCBI Taxonomy" id="2721545"/>
    <lineage>
        <taxon>Bacteria</taxon>
        <taxon>Pseudomonadati</taxon>
        <taxon>Pseudomonadota</taxon>
        <taxon>Gammaproteobacteria</taxon>
        <taxon>Cellvibrionales</taxon>
        <taxon>Cellvibrionaceae</taxon>
        <taxon>Marinagarivorans</taxon>
    </lineage>
</organism>
<feature type="signal peptide" evidence="1">
    <location>
        <begin position="1"/>
        <end position="23"/>
    </location>
</feature>
<dbReference type="AlphaFoldDB" id="A0AAN2BJE3"/>
<gene>
    <name evidence="2" type="ORF">MARGE09_P1088</name>
</gene>
<evidence type="ECO:0008006" key="4">
    <source>
        <dbReference type="Google" id="ProtNLM"/>
    </source>
</evidence>
<reference evidence="2 3" key="1">
    <citation type="journal article" date="2022" name="IScience">
        <title>An ultrasensitive nanofiber-based assay for enzymatic hydrolysis and deep-sea microbial degradation of cellulose.</title>
        <authorList>
            <person name="Tsudome M."/>
            <person name="Tachioka M."/>
            <person name="Miyazaki M."/>
            <person name="Uchimura K."/>
            <person name="Tsuda M."/>
            <person name="Takaki Y."/>
            <person name="Deguchi S."/>
        </authorList>
    </citation>
    <scope>NUCLEOTIDE SEQUENCE [LARGE SCALE GENOMIC DNA]</scope>
    <source>
        <strain evidence="2 3">GE09</strain>
    </source>
</reference>
<keyword evidence="1" id="KW-0732">Signal</keyword>
<evidence type="ECO:0000313" key="2">
    <source>
        <dbReference type="EMBL" id="BCD96888.1"/>
    </source>
</evidence>
<dbReference type="KEGG" id="marq:MARGE09_P1088"/>
<dbReference type="Proteomes" id="UP001320119">
    <property type="component" value="Chromosome"/>
</dbReference>
<sequence length="203" mass="20034">MKNLTKLTLGALTLSFAAAQANAETFNATAEISNAISLTETTPFSIGTVFITKADGTIGDNANAGATDAAQINIDALTGAVTTGNGTTDTGDGAVTPLGGEQVGVLTVTGAAPFADLVITATTPTAANDLVHSSANPAIPTINFLALTAIADDADNGGTLTLDASGNGNILIGGEFGASDRATFTGTYADGTYTGTYSVSVSY</sequence>
<dbReference type="EMBL" id="AP023086">
    <property type="protein sequence ID" value="BCD96888.1"/>
    <property type="molecule type" value="Genomic_DNA"/>
</dbReference>
<evidence type="ECO:0000313" key="3">
    <source>
        <dbReference type="Proteomes" id="UP001320119"/>
    </source>
</evidence>
<feature type="chain" id="PRO_5043026543" description="DUF4402 domain-containing protein" evidence="1">
    <location>
        <begin position="24"/>
        <end position="203"/>
    </location>
</feature>
<name>A0AAN2BJE3_9GAMM</name>
<accession>A0AAN2BJE3</accession>
<protein>
    <recommendedName>
        <fullName evidence="4">DUF4402 domain-containing protein</fullName>
    </recommendedName>
</protein>
<keyword evidence="3" id="KW-1185">Reference proteome</keyword>
<proteinExistence type="predicted"/>